<dbReference type="RefSeq" id="WP_202748833.1">
    <property type="nucleotide sequence ID" value="NZ_JAESWC010000004.1"/>
</dbReference>
<dbReference type="Pfam" id="PF21467">
    <property type="entry name" value="BetaGal_gal-bd"/>
    <property type="match status" value="1"/>
</dbReference>
<dbReference type="Pfam" id="PF21317">
    <property type="entry name" value="BetaGal_ABD_1"/>
    <property type="match status" value="1"/>
</dbReference>
<evidence type="ECO:0000259" key="4">
    <source>
        <dbReference type="Pfam" id="PF01301"/>
    </source>
</evidence>
<dbReference type="EMBL" id="JAESWC010000004">
    <property type="protein sequence ID" value="MBL4936161.1"/>
    <property type="molecule type" value="Genomic_DNA"/>
</dbReference>
<name>A0ABS1TA70_9CLOT</name>
<dbReference type="SUPFAM" id="SSF49785">
    <property type="entry name" value="Galactose-binding domain-like"/>
    <property type="match status" value="1"/>
</dbReference>
<gene>
    <name evidence="7" type="ORF">JK636_10360</name>
</gene>
<evidence type="ECO:0000256" key="1">
    <source>
        <dbReference type="ARBA" id="ARBA00009809"/>
    </source>
</evidence>
<comment type="similarity">
    <text evidence="1">Belongs to the glycosyl hydrolase 35 family.</text>
</comment>
<dbReference type="PANTHER" id="PTHR23421">
    <property type="entry name" value="BETA-GALACTOSIDASE RELATED"/>
    <property type="match status" value="1"/>
</dbReference>
<comment type="caution">
    <text evidence="7">The sequence shown here is derived from an EMBL/GenBank/DDBJ whole genome shotgun (WGS) entry which is preliminary data.</text>
</comment>
<accession>A0ABS1TA70</accession>
<dbReference type="InterPro" id="IPR019801">
    <property type="entry name" value="Glyco_hydro_35_CS"/>
</dbReference>
<reference evidence="7 8" key="1">
    <citation type="submission" date="2021-01" db="EMBL/GenBank/DDBJ databases">
        <title>Genome public.</title>
        <authorList>
            <person name="Liu C."/>
            <person name="Sun Q."/>
        </authorList>
    </citation>
    <scope>NUCLEOTIDE SEQUENCE [LARGE SCALE GENOMIC DNA]</scope>
    <source>
        <strain evidence="7 8">YIM B02515</strain>
    </source>
</reference>
<dbReference type="InterPro" id="IPR048912">
    <property type="entry name" value="BetaGal1-like_ABD1"/>
</dbReference>
<evidence type="ECO:0000256" key="2">
    <source>
        <dbReference type="ARBA" id="ARBA00022801"/>
    </source>
</evidence>
<organism evidence="7 8">
    <name type="scientific">Clostridium rhizosphaerae</name>
    <dbReference type="NCBI Taxonomy" id="2803861"/>
    <lineage>
        <taxon>Bacteria</taxon>
        <taxon>Bacillati</taxon>
        <taxon>Bacillota</taxon>
        <taxon>Clostridia</taxon>
        <taxon>Eubacteriales</taxon>
        <taxon>Clostridiaceae</taxon>
        <taxon>Clostridium</taxon>
    </lineage>
</organism>
<dbReference type="InterPro" id="IPR008979">
    <property type="entry name" value="Galactose-bd-like_sf"/>
</dbReference>
<evidence type="ECO:0000256" key="3">
    <source>
        <dbReference type="ARBA" id="ARBA00023295"/>
    </source>
</evidence>
<dbReference type="Proteomes" id="UP000632377">
    <property type="component" value="Unassembled WGS sequence"/>
</dbReference>
<evidence type="ECO:0000313" key="7">
    <source>
        <dbReference type="EMBL" id="MBL4936161.1"/>
    </source>
</evidence>
<evidence type="ECO:0000313" key="8">
    <source>
        <dbReference type="Proteomes" id="UP000632377"/>
    </source>
</evidence>
<dbReference type="Gene3D" id="3.20.20.80">
    <property type="entry name" value="Glycosidases"/>
    <property type="match status" value="1"/>
</dbReference>
<dbReference type="InterPro" id="IPR017853">
    <property type="entry name" value="GH"/>
</dbReference>
<dbReference type="InterPro" id="IPR048913">
    <property type="entry name" value="BetaGal_gal-bd"/>
</dbReference>
<dbReference type="PIRSF" id="PIRSF006336">
    <property type="entry name" value="B-gal"/>
    <property type="match status" value="1"/>
</dbReference>
<dbReference type="InterPro" id="IPR026283">
    <property type="entry name" value="B-gal_1-like"/>
</dbReference>
<dbReference type="InterPro" id="IPR001944">
    <property type="entry name" value="Glycoside_Hdrlase_35"/>
</dbReference>
<proteinExistence type="inferred from homology"/>
<evidence type="ECO:0000259" key="6">
    <source>
        <dbReference type="Pfam" id="PF21467"/>
    </source>
</evidence>
<sequence length="582" mass="67262">MPEFEILNNNFVYNGQPLRVLSGAIHYFRVVPEYWRDRLLKLKACGLNTVETYVAWNIHEPKKGHFNFEGMADIVGFINIAQELGLHVIVRPGPFICAEWEFGGLPAWLLKGENIKLRCYNKSFLERVDMFFNILFEKLVPLLCTNGGPIIAIQVENEYGSYGNDNKYLEYLKCGILNRGVDVLLFTSDGPTDLMLQSGTLPGVLKTVNFGSDSKGALEKLRQYEKDGPAMCMEYWNGWFDHWGEEHHKRDEKDAARELDSMLQLGFSVNIYMFHGGTNFGFYNGANFQEYYAPTVTSYDYDSPLSEDGDMTPKYHAYKDVISKYIDIGKVKLLPPIGKIDYGEVKFLEKQGLFESLTSLSEGFNSSYPMPMEQLDQNYGFILYRTKVKGPRLQCEVDIKEVRDRAMIFVNQKLVDIVYRADEARVLKVDFKDEEDILDILIENMGRVNYGRHILDRKGITDSVRLDYQFQYVWDIFTLPLDNIKNINYKNQYNEGEPAFYRGYFEVDCIKDTYLDTKGWQKGVAFINGFNIGRYWDIGPQRTLYIPAPLLKKGRNEIVLFELQGTAEPKINLIDRHILTLD</sequence>
<dbReference type="PROSITE" id="PS01182">
    <property type="entry name" value="GLYCOSYL_HYDROL_F35"/>
    <property type="match status" value="1"/>
</dbReference>
<dbReference type="PRINTS" id="PR00742">
    <property type="entry name" value="GLHYDRLASE35"/>
</dbReference>
<keyword evidence="8" id="KW-1185">Reference proteome</keyword>
<feature type="domain" description="Beta-galactosidase 1-like first all-beta" evidence="5">
    <location>
        <begin position="369"/>
        <end position="479"/>
    </location>
</feature>
<dbReference type="SUPFAM" id="SSF51445">
    <property type="entry name" value="(Trans)glycosidases"/>
    <property type="match status" value="1"/>
</dbReference>
<keyword evidence="3" id="KW-0326">Glycosidase</keyword>
<protein>
    <submittedName>
        <fullName evidence="7">Beta-galactosidase</fullName>
    </submittedName>
</protein>
<feature type="domain" description="Glycoside hydrolase 35 catalytic" evidence="4">
    <location>
        <begin position="11"/>
        <end position="324"/>
    </location>
</feature>
<keyword evidence="2" id="KW-0378">Hydrolase</keyword>
<feature type="domain" description="Beta-galactosidase galactose-binding" evidence="6">
    <location>
        <begin position="498"/>
        <end position="556"/>
    </location>
</feature>
<dbReference type="Gene3D" id="2.60.120.260">
    <property type="entry name" value="Galactose-binding domain-like"/>
    <property type="match status" value="2"/>
</dbReference>
<evidence type="ECO:0000259" key="5">
    <source>
        <dbReference type="Pfam" id="PF21317"/>
    </source>
</evidence>
<dbReference type="InterPro" id="IPR031330">
    <property type="entry name" value="Gly_Hdrlase_35_cat"/>
</dbReference>
<dbReference type="Pfam" id="PF01301">
    <property type="entry name" value="Glyco_hydro_35"/>
    <property type="match status" value="1"/>
</dbReference>